<name>A0A5N0T8J3_9GAMM</name>
<keyword evidence="1" id="KW-1133">Transmembrane helix</keyword>
<keyword evidence="1" id="KW-0812">Transmembrane</keyword>
<evidence type="ECO:0008006" key="6">
    <source>
        <dbReference type="Google" id="ProtNLM"/>
    </source>
</evidence>
<organism evidence="4 5">
    <name type="scientific">Marinihelvus fidelis</name>
    <dbReference type="NCBI Taxonomy" id="2613842"/>
    <lineage>
        <taxon>Bacteria</taxon>
        <taxon>Pseudomonadati</taxon>
        <taxon>Pseudomonadota</taxon>
        <taxon>Gammaproteobacteria</taxon>
        <taxon>Chromatiales</taxon>
        <taxon>Wenzhouxiangellaceae</taxon>
        <taxon>Marinihelvus</taxon>
    </lineage>
</organism>
<dbReference type="Pfam" id="PF14402">
    <property type="entry name" value="7TM_transglut"/>
    <property type="match status" value="1"/>
</dbReference>
<keyword evidence="5" id="KW-1185">Reference proteome</keyword>
<evidence type="ECO:0000256" key="1">
    <source>
        <dbReference type="SAM" id="Phobius"/>
    </source>
</evidence>
<dbReference type="Pfam" id="PF14400">
    <property type="entry name" value="Transglut_i_TM"/>
    <property type="match status" value="1"/>
</dbReference>
<dbReference type="EMBL" id="VYXP01000007">
    <property type="protein sequence ID" value="KAA9130467.1"/>
    <property type="molecule type" value="Genomic_DNA"/>
</dbReference>
<keyword evidence="1" id="KW-0472">Membrane</keyword>
<dbReference type="InterPro" id="IPR025840">
    <property type="entry name" value="7TM_transglut"/>
</dbReference>
<feature type="domain" description="7 transmembrane helices usually fused to an inactive transglutaminase" evidence="3">
    <location>
        <begin position="263"/>
        <end position="507"/>
    </location>
</feature>
<dbReference type="Proteomes" id="UP000325372">
    <property type="component" value="Unassembled WGS sequence"/>
</dbReference>
<proteinExistence type="predicted"/>
<reference evidence="4 5" key="1">
    <citation type="submission" date="2019-09" db="EMBL/GenBank/DDBJ databases">
        <title>Wenzhouxiangella sp. Genome sequencing and assembly.</title>
        <authorList>
            <person name="Zhang R."/>
        </authorList>
    </citation>
    <scope>NUCLEOTIDE SEQUENCE [LARGE SCALE GENOMIC DNA]</scope>
    <source>
        <strain evidence="4 5">W260</strain>
    </source>
</reference>
<feature type="transmembrane region" description="Helical" evidence="1">
    <location>
        <begin position="359"/>
        <end position="379"/>
    </location>
</feature>
<dbReference type="AlphaFoldDB" id="A0A5N0T8J3"/>
<evidence type="ECO:0000313" key="5">
    <source>
        <dbReference type="Proteomes" id="UP000325372"/>
    </source>
</evidence>
<sequence length="513" mass="56512">MAGVKRNYQWLVLSLVLIAVSGAITWQKIAGLGFPTRPDMTSETWSIQAKVELERRGGPVKVALRLPSSPPGYVVAEEHYISRGFGLTVDDSPGARQADWAIRRLPEDRTLYYRARVSPGGPRGAIAGRPDYPPVPDLQEPFRTALIDIVTEVRQASADTRTFAAAMLAKLNSATPNESMALFLSEVHDREDRIALVQTLLAGARIPTLQIHGFVPEGDIRRIDLQTLIGVYNDQEWLVFDPVSGRQGLPPGFLVWATGSPDLVQADGASVRDFQVSVRKQMVSSLELASQRAAAERIGVGQVSILQLPIQTQAVYEILLLVPFGILVIVILRNIVGFSSFGTFAPVLIALAFRETELLRGLALFVLIVALGLFFRFYLERLRLLLVPRLAAVVTIVVLLMTIISIVSNHYGIDTGLSVSLFPMIIISMVIERMSVVWEERGAITSIREGIGSLVMAALAYVVMSINILGYWVAVFPEINLAVLGLIIMLGRYTGFRVTELFRFRQLDPKQAP</sequence>
<feature type="transmembrane region" description="Helical" evidence="1">
    <location>
        <begin position="386"/>
        <end position="407"/>
    </location>
</feature>
<gene>
    <name evidence="4" type="ORF">F3N42_12265</name>
</gene>
<feature type="transmembrane region" description="Helical" evidence="1">
    <location>
        <begin position="314"/>
        <end position="331"/>
    </location>
</feature>
<dbReference type="InterPro" id="IPR025838">
    <property type="entry name" value="Transglut_i_TM"/>
</dbReference>
<accession>A0A5N0T8J3</accession>
<evidence type="ECO:0000259" key="3">
    <source>
        <dbReference type="Pfam" id="PF14402"/>
    </source>
</evidence>
<evidence type="ECO:0000259" key="2">
    <source>
        <dbReference type="Pfam" id="PF14400"/>
    </source>
</evidence>
<evidence type="ECO:0000313" key="4">
    <source>
        <dbReference type="EMBL" id="KAA9130467.1"/>
    </source>
</evidence>
<comment type="caution">
    <text evidence="4">The sequence shown here is derived from an EMBL/GenBank/DDBJ whole genome shotgun (WGS) entry which is preliminary data.</text>
</comment>
<protein>
    <recommendedName>
        <fullName evidence="6">Inactive transglutaminase family protein</fullName>
    </recommendedName>
</protein>
<feature type="domain" description="Inactive transglutaminase fused to 7 transmembrane helices" evidence="2">
    <location>
        <begin position="29"/>
        <end position="186"/>
    </location>
</feature>
<feature type="transmembrane region" description="Helical" evidence="1">
    <location>
        <begin position="451"/>
        <end position="473"/>
    </location>
</feature>
<feature type="transmembrane region" description="Helical" evidence="1">
    <location>
        <begin position="479"/>
        <end position="496"/>
    </location>
</feature>
<dbReference type="RefSeq" id="WP_150864772.1">
    <property type="nucleotide sequence ID" value="NZ_VYXP01000007.1"/>
</dbReference>
<feature type="transmembrane region" description="Helical" evidence="1">
    <location>
        <begin position="413"/>
        <end position="431"/>
    </location>
</feature>